<proteinExistence type="predicted"/>
<dbReference type="Pfam" id="PF08224">
    <property type="entry name" value="DUF1719"/>
    <property type="match status" value="1"/>
</dbReference>
<organism evidence="1 2">
    <name type="scientific">Panicum virgatum</name>
    <name type="common">Blackwell switchgrass</name>
    <dbReference type="NCBI Taxonomy" id="38727"/>
    <lineage>
        <taxon>Eukaryota</taxon>
        <taxon>Viridiplantae</taxon>
        <taxon>Streptophyta</taxon>
        <taxon>Embryophyta</taxon>
        <taxon>Tracheophyta</taxon>
        <taxon>Spermatophyta</taxon>
        <taxon>Magnoliopsida</taxon>
        <taxon>Liliopsida</taxon>
        <taxon>Poales</taxon>
        <taxon>Poaceae</taxon>
        <taxon>PACMAD clade</taxon>
        <taxon>Panicoideae</taxon>
        <taxon>Panicodae</taxon>
        <taxon>Paniceae</taxon>
        <taxon>Panicinae</taxon>
        <taxon>Panicum</taxon>
        <taxon>Panicum sect. Hiantes</taxon>
    </lineage>
</organism>
<name>A0A8T0VYZ2_PANVG</name>
<accession>A0A8T0VYZ2</accession>
<dbReference type="InterPro" id="IPR013181">
    <property type="entry name" value="DUF1719"/>
</dbReference>
<dbReference type="AlphaFoldDB" id="A0A8T0VYZ2"/>
<protein>
    <submittedName>
        <fullName evidence="1">Uncharacterized protein</fullName>
    </submittedName>
</protein>
<dbReference type="PANTHER" id="PTHR33377:SF4">
    <property type="entry name" value="OS07G0285800 PROTEIN"/>
    <property type="match status" value="1"/>
</dbReference>
<dbReference type="SMART" id="SM01157">
    <property type="entry name" value="DUF1719"/>
    <property type="match status" value="1"/>
</dbReference>
<reference evidence="1" key="1">
    <citation type="submission" date="2020-05" db="EMBL/GenBank/DDBJ databases">
        <title>WGS assembly of Panicum virgatum.</title>
        <authorList>
            <person name="Lovell J.T."/>
            <person name="Jenkins J."/>
            <person name="Shu S."/>
            <person name="Juenger T.E."/>
            <person name="Schmutz J."/>
        </authorList>
    </citation>
    <scope>NUCLEOTIDE SEQUENCE</scope>
    <source>
        <strain evidence="1">AP13</strain>
    </source>
</reference>
<dbReference type="EMBL" id="CM029039">
    <property type="protein sequence ID" value="KAG2639677.1"/>
    <property type="molecule type" value="Genomic_DNA"/>
</dbReference>
<keyword evidence="2" id="KW-1185">Reference proteome</keyword>
<dbReference type="Proteomes" id="UP000823388">
    <property type="component" value="Chromosome 2K"/>
</dbReference>
<comment type="caution">
    <text evidence="1">The sequence shown here is derived from an EMBL/GenBank/DDBJ whole genome shotgun (WGS) entry which is preliminary data.</text>
</comment>
<evidence type="ECO:0000313" key="1">
    <source>
        <dbReference type="EMBL" id="KAG2639677.1"/>
    </source>
</evidence>
<dbReference type="PANTHER" id="PTHR33377">
    <property type="entry name" value="OS10G0134700 PROTEIN-RELATED"/>
    <property type="match status" value="1"/>
</dbReference>
<gene>
    <name evidence="1" type="ORF">PVAP13_2KG076348</name>
</gene>
<sequence>MAEIVISAFVQETVSRAVSFVLDKREEKASESHSLERLEMALSELQFSLERTANLPITDISLLQRRKVLKLAYINGTDLLNKHRRQALQKDQDIRQGVKRKRRWIPPAKNLTTSSFAGLNRDDVRRFEWFADCAGKFVRDVESGCSLRHYTFCNPLVRHLLEGKTLTYQMVQGNWQQDLYIWPTCFEERGVEATLGYCYRDHTAAEKDFLILLIQRVSQSTDTIGIAVKCLQFLTSQFQLVYESAIGELTLLANLQDISRSYAPPRVAIKERHIKETQLYHPDPVCCKANGQGPCANNIVLSEMSHIFPEQVIYFRTDCYSYISALDHSLPSSSDEVGTSVMRDWRAHLLKASVCISKSNPCGMVQHISALEFP</sequence>
<evidence type="ECO:0000313" key="2">
    <source>
        <dbReference type="Proteomes" id="UP000823388"/>
    </source>
</evidence>